<dbReference type="InterPro" id="IPR043504">
    <property type="entry name" value="Peptidase_S1_PA_chymotrypsin"/>
</dbReference>
<dbReference type="RefSeq" id="WP_238979034.1">
    <property type="nucleotide sequence ID" value="NZ_JABFUC010000021.1"/>
</dbReference>
<dbReference type="InterPro" id="IPR038255">
    <property type="entry name" value="PBS_linker_sf"/>
</dbReference>
<feature type="domain" description="DUF4214" evidence="1">
    <location>
        <begin position="163"/>
        <end position="220"/>
    </location>
</feature>
<sequence length="950" mass="102193">MWMHTHIQALYLTVYNRPADWEGLLYWADQLESRGFEAISAAFTQAPEFEEMYGGLSSDAQVEKIYQHLLGRKADEEGLAYWAAKIDAGEPVATVARDIGQAAKGDDGEAFAQRIDSAQEQTYGEFIDVLYAGYYGRGSDPEGRAFWIQELKASAGDVSAVIEAFGNSQEYVELYGSLNSEQQVAKLYQNLFNRDPEAEGLAYWSGKLESGELALSQIAFTVAEGARGIDRQALEETVTQFNTPLLTLAEALDLEELPASFTLDPAAPVDDGTVTVAEAQAALAEVTAVVEHAENTDELTSGDLFQWSVEDSADTILAAVDADIPAHMSGADEVRVTESEVPRDQLEALQKLDNFVMDEDMLPDPAFFDVTSIGEASVNADATTTVTVEVANTGDETGTQDVVLTLSDGTLMETLTESDVTIAGGEATSVEFTIDAAAQGLDAGDYDLGVATDDTSETRASGLSVAAVTPSPELSIDDVTFNPEQPFVDEDFTFQITMTESEDVEPENLQLTFGVPGVTSRTYHLSPFQGDSVAFTLDADAIDQAGNFDAQFMLDADNADPVEFQRELAILAGEASVIVESIEVSDSAQLEPDEFFNVTVDLAEVAGNDVNNLSVQLVIEDAGINVALDADALNANGLVQVESGDLSIDEAGFYEAEIHINADNASEVSATTGFTITTMPHDEVVIADGLELLWADDTDPFPFSAIGQVQVKHEGSDSFSAGSGVMISPQHIMTNHHVLQGSNSLEEIEEINFFNGLNGSVQERFADGAFLSGDTELDDGIWSLEGDIQQFNTAADDIAIVRLDEAIDDLTNGYFDLFWNEGGGDRDLTGEDAMWAGYPVQGMEQNDPATNDPDFFQWQAFGTIDEYEDDDGQLVLSDSLMGRSGASGSPLFRKMDDDGAELLGLYTGRIDSGGSDQTPVAATITPDVYDWALAIMQSDGFFTDIDMAMG</sequence>
<protein>
    <submittedName>
        <fullName evidence="2">DUF4214 domain-containing protein</fullName>
    </submittedName>
</protein>
<dbReference type="Pfam" id="PF13946">
    <property type="entry name" value="DUF4214"/>
    <property type="match status" value="2"/>
</dbReference>
<organism evidence="2 3">
    <name type="scientific">Billgrantia campisalis</name>
    <dbReference type="NCBI Taxonomy" id="74661"/>
    <lineage>
        <taxon>Bacteria</taxon>
        <taxon>Pseudomonadati</taxon>
        <taxon>Pseudomonadota</taxon>
        <taxon>Gammaproteobacteria</taxon>
        <taxon>Oceanospirillales</taxon>
        <taxon>Halomonadaceae</taxon>
        <taxon>Billgrantia</taxon>
    </lineage>
</organism>
<keyword evidence="3" id="KW-1185">Reference proteome</keyword>
<dbReference type="Gene3D" id="1.10.3130.20">
    <property type="entry name" value="Phycobilisome linker domain"/>
    <property type="match status" value="2"/>
</dbReference>
<dbReference type="SUPFAM" id="SSF50494">
    <property type="entry name" value="Trypsin-like serine proteases"/>
    <property type="match status" value="1"/>
</dbReference>
<proteinExistence type="predicted"/>
<comment type="caution">
    <text evidence="2">The sequence shown here is derived from an EMBL/GenBank/DDBJ whole genome shotgun (WGS) entry which is preliminary data.</text>
</comment>
<dbReference type="Gene3D" id="2.60.40.10">
    <property type="entry name" value="Immunoglobulins"/>
    <property type="match status" value="1"/>
</dbReference>
<dbReference type="EMBL" id="JABFUC010000021">
    <property type="protein sequence ID" value="MCG6659768.1"/>
    <property type="molecule type" value="Genomic_DNA"/>
</dbReference>
<reference evidence="2 3" key="1">
    <citation type="submission" date="2020-05" db="EMBL/GenBank/DDBJ databases">
        <title>Comparative genomic analysis of denitrifying bacteria from Halomonas genus.</title>
        <authorList>
            <person name="Wang L."/>
            <person name="Shao Z."/>
        </authorList>
    </citation>
    <scope>NUCLEOTIDE SEQUENCE [LARGE SCALE GENOMIC DNA]</scope>
    <source>
        <strain evidence="2 3">A4</strain>
    </source>
</reference>
<accession>A0ABS9PDC4</accession>
<dbReference type="Gene3D" id="2.40.10.10">
    <property type="entry name" value="Trypsin-like serine proteases"/>
    <property type="match status" value="2"/>
</dbReference>
<dbReference type="InterPro" id="IPR013783">
    <property type="entry name" value="Ig-like_fold"/>
</dbReference>
<dbReference type="Proteomes" id="UP000814385">
    <property type="component" value="Unassembled WGS sequence"/>
</dbReference>
<dbReference type="InterPro" id="IPR009003">
    <property type="entry name" value="Peptidase_S1_PA"/>
</dbReference>
<gene>
    <name evidence="2" type="ORF">HOP52_18625</name>
</gene>
<dbReference type="InterPro" id="IPR025282">
    <property type="entry name" value="DUF4214"/>
</dbReference>
<dbReference type="Pfam" id="PF13365">
    <property type="entry name" value="Trypsin_2"/>
    <property type="match status" value="1"/>
</dbReference>
<evidence type="ECO:0000313" key="3">
    <source>
        <dbReference type="Proteomes" id="UP000814385"/>
    </source>
</evidence>
<name>A0ABS9PDC4_9GAMM</name>
<evidence type="ECO:0000313" key="2">
    <source>
        <dbReference type="EMBL" id="MCG6659768.1"/>
    </source>
</evidence>
<evidence type="ECO:0000259" key="1">
    <source>
        <dbReference type="Pfam" id="PF13946"/>
    </source>
</evidence>
<feature type="domain" description="DUF4214" evidence="1">
    <location>
        <begin position="42"/>
        <end position="89"/>
    </location>
</feature>